<dbReference type="AlphaFoldDB" id="A0A366HIB7"/>
<dbReference type="SUPFAM" id="SSF53067">
    <property type="entry name" value="Actin-like ATPase domain"/>
    <property type="match status" value="2"/>
</dbReference>
<dbReference type="InterPro" id="IPR013126">
    <property type="entry name" value="Hsp_70_fam"/>
</dbReference>
<keyword evidence="3" id="KW-0067">ATP-binding</keyword>
<dbReference type="PANTHER" id="PTHR19375">
    <property type="entry name" value="HEAT SHOCK PROTEIN 70KDA"/>
    <property type="match status" value="1"/>
</dbReference>
<dbReference type="PROSITE" id="PS00329">
    <property type="entry name" value="HSP70_2"/>
    <property type="match status" value="1"/>
</dbReference>
<dbReference type="GO" id="GO:0005524">
    <property type="term" value="F:ATP binding"/>
    <property type="evidence" value="ECO:0007669"/>
    <property type="project" value="UniProtKB-KW"/>
</dbReference>
<evidence type="ECO:0000313" key="6">
    <source>
        <dbReference type="Proteomes" id="UP000253426"/>
    </source>
</evidence>
<keyword evidence="6" id="KW-1185">Reference proteome</keyword>
<dbReference type="InterPro" id="IPR018181">
    <property type="entry name" value="Heat_shock_70_CS"/>
</dbReference>
<sequence>MAEFVGIDLGTTLSGLAYLKPDGHPEIVPNADGERLTPSVVYFDAHEEVKLVGSSARDGGDPNRTIYQIKRHMDDPDYFVEIDGKKWTPAEVSALILSKLKRECSRIVGDIKEAVITVPANFNELARKSTIAASEMAGMKVRRLVNEPTAAAVYYAHSQGVRGKVLVFDLGGGTLDVTILEVDGDGFRIMTSEGARHLGGSNFDEQLLDLYADEYRKQTSAELFTDERQRRRVLNAAEDAKKMLSKLQRVNDTIGNDVNGIARIDFTRDQFERLVTKLLTRAIMLVEQALAGVNLKPRDIDHVVLVGGSTRIPKVKIALERFFGKAPKSCGNVDEAVALGAALFARKSARVREVCNASYGTLAYIVNQTTGEEGVKNSIVIPKNTPIPCSHTQIYITSDANERFIEVDITQGEDEDPRFVDVIGKITLEVPPNRPAGCEVAVTYSYDENQRVRALVVDKESGRSQEIAVTYKGAGILTDEELENRGSMLRQLRIE</sequence>
<keyword evidence="4" id="KW-0143">Chaperone</keyword>
<dbReference type="Pfam" id="PF00012">
    <property type="entry name" value="HSP70"/>
    <property type="match status" value="1"/>
</dbReference>
<dbReference type="Gene3D" id="3.30.420.40">
    <property type="match status" value="2"/>
</dbReference>
<dbReference type="EMBL" id="QNRR01000006">
    <property type="protein sequence ID" value="RBP42496.1"/>
    <property type="molecule type" value="Genomic_DNA"/>
</dbReference>
<dbReference type="InterPro" id="IPR043129">
    <property type="entry name" value="ATPase_NBD"/>
</dbReference>
<dbReference type="InterPro" id="IPR029047">
    <property type="entry name" value="HSP70_peptide-bd_sf"/>
</dbReference>
<protein>
    <submittedName>
        <fullName evidence="5">Molecular chaperone DnaK</fullName>
    </submittedName>
</protein>
<keyword evidence="2" id="KW-0547">Nucleotide-binding</keyword>
<evidence type="ECO:0000256" key="4">
    <source>
        <dbReference type="ARBA" id="ARBA00023186"/>
    </source>
</evidence>
<reference evidence="5 6" key="1">
    <citation type="submission" date="2018-06" db="EMBL/GenBank/DDBJ databases">
        <title>Genomic Encyclopedia of Type Strains, Phase IV (KMG-IV): sequencing the most valuable type-strain genomes for metagenomic binning, comparative biology and taxonomic classification.</title>
        <authorList>
            <person name="Goeker M."/>
        </authorList>
    </citation>
    <scope>NUCLEOTIDE SEQUENCE [LARGE SCALE GENOMIC DNA]</scope>
    <source>
        <strain evidence="5 6">DSM 25532</strain>
    </source>
</reference>
<comment type="caution">
    <text evidence="5">The sequence shown here is derived from an EMBL/GenBank/DDBJ whole genome shotgun (WGS) entry which is preliminary data.</text>
</comment>
<dbReference type="OrthoDB" id="9766019at2"/>
<proteinExistence type="inferred from homology"/>
<dbReference type="FunFam" id="3.30.420.40:FF:000071">
    <property type="entry name" value="Molecular chaperone DnaK"/>
    <property type="match status" value="1"/>
</dbReference>
<dbReference type="FunFam" id="3.90.640.10:FF:000003">
    <property type="entry name" value="Molecular chaperone DnaK"/>
    <property type="match status" value="1"/>
</dbReference>
<evidence type="ECO:0000256" key="1">
    <source>
        <dbReference type="ARBA" id="ARBA00007381"/>
    </source>
</evidence>
<comment type="similarity">
    <text evidence="1">Belongs to the heat shock protein 70 family.</text>
</comment>
<evidence type="ECO:0000313" key="5">
    <source>
        <dbReference type="EMBL" id="RBP42496.1"/>
    </source>
</evidence>
<evidence type="ECO:0000256" key="2">
    <source>
        <dbReference type="ARBA" id="ARBA00022741"/>
    </source>
</evidence>
<dbReference type="PRINTS" id="PR00301">
    <property type="entry name" value="HEATSHOCK70"/>
</dbReference>
<dbReference type="SUPFAM" id="SSF100920">
    <property type="entry name" value="Heat shock protein 70kD (HSP70), peptide-binding domain"/>
    <property type="match status" value="1"/>
</dbReference>
<dbReference type="Proteomes" id="UP000253426">
    <property type="component" value="Unassembled WGS sequence"/>
</dbReference>
<organism evidence="5 6">
    <name type="scientific">Roseimicrobium gellanilyticum</name>
    <dbReference type="NCBI Taxonomy" id="748857"/>
    <lineage>
        <taxon>Bacteria</taxon>
        <taxon>Pseudomonadati</taxon>
        <taxon>Verrucomicrobiota</taxon>
        <taxon>Verrucomicrobiia</taxon>
        <taxon>Verrucomicrobiales</taxon>
        <taxon>Verrucomicrobiaceae</taxon>
        <taxon>Roseimicrobium</taxon>
    </lineage>
</organism>
<dbReference type="RefSeq" id="WP_113959624.1">
    <property type="nucleotide sequence ID" value="NZ_QNRR01000006.1"/>
</dbReference>
<gene>
    <name evidence="5" type="ORF">DES53_106205</name>
</gene>
<dbReference type="GO" id="GO:0140662">
    <property type="term" value="F:ATP-dependent protein folding chaperone"/>
    <property type="evidence" value="ECO:0007669"/>
    <property type="project" value="InterPro"/>
</dbReference>
<dbReference type="CDD" id="cd24029">
    <property type="entry name" value="ASKHA_NBD_HSP70_DnaK_HscA_HscC"/>
    <property type="match status" value="1"/>
</dbReference>
<dbReference type="Gene3D" id="2.60.34.10">
    <property type="entry name" value="Substrate Binding Domain Of DNAk, Chain A, domain 1"/>
    <property type="match status" value="1"/>
</dbReference>
<dbReference type="PROSITE" id="PS00297">
    <property type="entry name" value="HSP70_1"/>
    <property type="match status" value="1"/>
</dbReference>
<name>A0A366HIB7_9BACT</name>
<evidence type="ECO:0000256" key="3">
    <source>
        <dbReference type="ARBA" id="ARBA00022840"/>
    </source>
</evidence>
<dbReference type="Gene3D" id="3.90.640.10">
    <property type="entry name" value="Actin, Chain A, domain 4"/>
    <property type="match status" value="1"/>
</dbReference>
<accession>A0A366HIB7</accession>